<keyword evidence="1" id="KW-0472">Membrane</keyword>
<dbReference type="CDD" id="cd09620">
    <property type="entry name" value="CBM9_like_3"/>
    <property type="match status" value="1"/>
</dbReference>
<dbReference type="Gene3D" id="2.60.40.1190">
    <property type="match status" value="1"/>
</dbReference>
<keyword evidence="4" id="KW-1185">Reference proteome</keyword>
<evidence type="ECO:0000313" key="3">
    <source>
        <dbReference type="EMBL" id="KAK6181285.1"/>
    </source>
</evidence>
<protein>
    <recommendedName>
        <fullName evidence="2">Carbohydrate-binding domain-containing protein</fullName>
    </recommendedName>
</protein>
<comment type="caution">
    <text evidence="3">The sequence shown here is derived from an EMBL/GenBank/DDBJ whole genome shotgun (WGS) entry which is preliminary data.</text>
</comment>
<dbReference type="GO" id="GO:0030246">
    <property type="term" value="F:carbohydrate binding"/>
    <property type="evidence" value="ECO:0007669"/>
    <property type="project" value="InterPro"/>
</dbReference>
<dbReference type="InterPro" id="IPR010502">
    <property type="entry name" value="Carb-bd_dom_fam9"/>
</dbReference>
<dbReference type="PANTHER" id="PTHR35532:SF5">
    <property type="entry name" value="CARBOHYDRATE-BINDING DOMAIN-CONTAINING PROTEIN"/>
    <property type="match status" value="1"/>
</dbReference>
<dbReference type="Proteomes" id="UP001347796">
    <property type="component" value="Unassembled WGS sequence"/>
</dbReference>
<evidence type="ECO:0000313" key="4">
    <source>
        <dbReference type="Proteomes" id="UP001347796"/>
    </source>
</evidence>
<dbReference type="GO" id="GO:0016052">
    <property type="term" value="P:carbohydrate catabolic process"/>
    <property type="evidence" value="ECO:0007669"/>
    <property type="project" value="InterPro"/>
</dbReference>
<dbReference type="PANTHER" id="PTHR35532">
    <property type="entry name" value="SIMILAR TO POLYHYDROXYALKANOATE DEPOLYMERASE"/>
    <property type="match status" value="1"/>
</dbReference>
<dbReference type="Pfam" id="PF06452">
    <property type="entry name" value="CBM9_1"/>
    <property type="match status" value="1"/>
</dbReference>
<evidence type="ECO:0000256" key="1">
    <source>
        <dbReference type="SAM" id="Phobius"/>
    </source>
</evidence>
<reference evidence="3 4" key="1">
    <citation type="submission" date="2024-01" db="EMBL/GenBank/DDBJ databases">
        <title>The genome of the rayed Mediterranean limpet Patella caerulea (Linnaeus, 1758).</title>
        <authorList>
            <person name="Anh-Thu Weber A."/>
            <person name="Halstead-Nussloch G."/>
        </authorList>
    </citation>
    <scope>NUCLEOTIDE SEQUENCE [LARGE SCALE GENOMIC DNA]</scope>
    <source>
        <strain evidence="3">AATW-2023a</strain>
        <tissue evidence="3">Whole specimen</tissue>
    </source>
</reference>
<dbReference type="SUPFAM" id="SSF49344">
    <property type="entry name" value="CBD9-like"/>
    <property type="match status" value="1"/>
</dbReference>
<keyword evidence="1" id="KW-1133">Transmembrane helix</keyword>
<keyword evidence="1" id="KW-0812">Transmembrane</keyword>
<organism evidence="3 4">
    <name type="scientific">Patella caerulea</name>
    <name type="common">Rayed Mediterranean limpet</name>
    <dbReference type="NCBI Taxonomy" id="87958"/>
    <lineage>
        <taxon>Eukaryota</taxon>
        <taxon>Metazoa</taxon>
        <taxon>Spiralia</taxon>
        <taxon>Lophotrochozoa</taxon>
        <taxon>Mollusca</taxon>
        <taxon>Gastropoda</taxon>
        <taxon>Patellogastropoda</taxon>
        <taxon>Patelloidea</taxon>
        <taxon>Patellidae</taxon>
        <taxon>Patella</taxon>
    </lineage>
</organism>
<feature type="transmembrane region" description="Helical" evidence="1">
    <location>
        <begin position="7"/>
        <end position="30"/>
    </location>
</feature>
<dbReference type="GO" id="GO:0004553">
    <property type="term" value="F:hydrolase activity, hydrolyzing O-glycosyl compounds"/>
    <property type="evidence" value="ECO:0007669"/>
    <property type="project" value="InterPro"/>
</dbReference>
<name>A0AAN8JRZ4_PATCE</name>
<accession>A0AAN8JRZ4</accession>
<evidence type="ECO:0000259" key="2">
    <source>
        <dbReference type="Pfam" id="PF06452"/>
    </source>
</evidence>
<dbReference type="AlphaFoldDB" id="A0AAN8JRZ4"/>
<dbReference type="EMBL" id="JAZGQO010000007">
    <property type="protein sequence ID" value="KAK6181285.1"/>
    <property type="molecule type" value="Genomic_DNA"/>
</dbReference>
<sequence length="400" mass="45509">MQYSSRCVIFGCVLASAICFGIGVVVGYFAHTDSPSEDAPIATWPKQSSPLLQSYQDRLVQRIEEAKSCKVPQPRGYVAYHLNGKNITVDGKLDEEAWQEVDHTQDFLDIRGERFPAPKEETRVKIRWDDTHVYVGAWLKEDKVWATYDQKDSRIYEENAFEVFFDVDKSMSMYKEIEINALGTTWDLMLSRAYIDGGDFTDWEGISEKGVYTDGVVNYPSDNTTYWSLEMAFPFADLIQNTSRPGGPAAENEVWFMIMARTEYELQVNSTNGRYEQVPGTEASWYSWQPTGAIALHLPSRWGLLQFRTGSPVRNSMVNFERWILYKALFDVFDAQQNWKSLIGAFTTDIPSLDLSPYITIGSCLKLTIEGASGTTFNATVTHSNIMGHINENRYVSFTQ</sequence>
<gene>
    <name evidence="3" type="ORF">SNE40_009172</name>
</gene>
<feature type="domain" description="Carbohydrate-binding" evidence="2">
    <location>
        <begin position="89"/>
        <end position="261"/>
    </location>
</feature>
<proteinExistence type="predicted"/>